<reference evidence="2" key="2">
    <citation type="submission" date="2015-01" db="EMBL/GenBank/DDBJ databases">
        <title>Evolutionary Origins and Diversification of the Mycorrhizal Mutualists.</title>
        <authorList>
            <consortium name="DOE Joint Genome Institute"/>
            <consortium name="Mycorrhizal Genomics Consortium"/>
            <person name="Kohler A."/>
            <person name="Kuo A."/>
            <person name="Nagy L.G."/>
            <person name="Floudas D."/>
            <person name="Copeland A."/>
            <person name="Barry K.W."/>
            <person name="Cichocki N."/>
            <person name="Veneault-Fourrey C."/>
            <person name="LaButti K."/>
            <person name="Lindquist E.A."/>
            <person name="Lipzen A."/>
            <person name="Lundell T."/>
            <person name="Morin E."/>
            <person name="Murat C."/>
            <person name="Riley R."/>
            <person name="Ohm R."/>
            <person name="Sun H."/>
            <person name="Tunlid A."/>
            <person name="Henrissat B."/>
            <person name="Grigoriev I.V."/>
            <person name="Hibbett D.S."/>
            <person name="Martin F."/>
        </authorList>
    </citation>
    <scope>NUCLEOTIDE SEQUENCE [LARGE SCALE GENOMIC DNA]</scope>
    <source>
        <strain evidence="2">Ve08.2h10</strain>
    </source>
</reference>
<name>A0A0D0CML0_9AGAM</name>
<dbReference type="InParanoid" id="A0A0D0CML0"/>
<evidence type="ECO:0000313" key="1">
    <source>
        <dbReference type="EMBL" id="KIK71811.1"/>
    </source>
</evidence>
<proteinExistence type="predicted"/>
<protein>
    <submittedName>
        <fullName evidence="1">Uncharacterized protein</fullName>
    </submittedName>
</protein>
<dbReference type="AlphaFoldDB" id="A0A0D0CML0"/>
<evidence type="ECO:0000313" key="2">
    <source>
        <dbReference type="Proteomes" id="UP000054538"/>
    </source>
</evidence>
<dbReference type="EMBL" id="KN831631">
    <property type="protein sequence ID" value="KIK71811.1"/>
    <property type="molecule type" value="Genomic_DNA"/>
</dbReference>
<dbReference type="HOGENOM" id="CLU_1086252_0_0_1"/>
<dbReference type="Proteomes" id="UP000054538">
    <property type="component" value="Unassembled WGS sequence"/>
</dbReference>
<organism evidence="1 2">
    <name type="scientific">Paxillus rubicundulus Ve08.2h10</name>
    <dbReference type="NCBI Taxonomy" id="930991"/>
    <lineage>
        <taxon>Eukaryota</taxon>
        <taxon>Fungi</taxon>
        <taxon>Dikarya</taxon>
        <taxon>Basidiomycota</taxon>
        <taxon>Agaricomycotina</taxon>
        <taxon>Agaricomycetes</taxon>
        <taxon>Agaricomycetidae</taxon>
        <taxon>Boletales</taxon>
        <taxon>Paxilineae</taxon>
        <taxon>Paxillaceae</taxon>
        <taxon>Paxillus</taxon>
    </lineage>
</organism>
<sequence>MLPTQRTELMRQLYGGVLLGCPLAFSSHVPQEITIFSQGFDVVVSEALPSFAASLRLSIKTIITQMYQQRITSPSQLIDRLEWEVAQCSETESINGNLSSVIDTDTEVAFIIRFTRYLRGVGHPTHPVITNYISVEDQQVAEGNTTFRCEQFMLQVSGSCLLPADPNQRIYVRFTKGLPQKYAHTRPQGAEADWEPSLHPMQFQTCSYRVNIPLTRALLACINGPVPVDDNIVTDFDIWIHSSIFSFAGSTSFNIL</sequence>
<gene>
    <name evidence="1" type="ORF">PAXRUDRAFT_22802</name>
</gene>
<accession>A0A0D0CML0</accession>
<dbReference type="OrthoDB" id="2690641at2759"/>
<keyword evidence="2" id="KW-1185">Reference proteome</keyword>
<reference evidence="1 2" key="1">
    <citation type="submission" date="2014-04" db="EMBL/GenBank/DDBJ databases">
        <authorList>
            <consortium name="DOE Joint Genome Institute"/>
            <person name="Kuo A."/>
            <person name="Kohler A."/>
            <person name="Jargeat P."/>
            <person name="Nagy L.G."/>
            <person name="Floudas D."/>
            <person name="Copeland A."/>
            <person name="Barry K.W."/>
            <person name="Cichocki N."/>
            <person name="Veneault-Fourrey C."/>
            <person name="LaButti K."/>
            <person name="Lindquist E.A."/>
            <person name="Lipzen A."/>
            <person name="Lundell T."/>
            <person name="Morin E."/>
            <person name="Murat C."/>
            <person name="Sun H."/>
            <person name="Tunlid A."/>
            <person name="Henrissat B."/>
            <person name="Grigoriev I.V."/>
            <person name="Hibbett D.S."/>
            <person name="Martin F."/>
            <person name="Nordberg H.P."/>
            <person name="Cantor M.N."/>
            <person name="Hua S.X."/>
        </authorList>
    </citation>
    <scope>NUCLEOTIDE SEQUENCE [LARGE SCALE GENOMIC DNA]</scope>
    <source>
        <strain evidence="1 2">Ve08.2h10</strain>
    </source>
</reference>